<protein>
    <recommendedName>
        <fullName evidence="4">RNA pseudouridylate synthase</fullName>
    </recommendedName>
    <alternativeName>
        <fullName evidence="5">RNA-uridine isomerase</fullName>
    </alternativeName>
</protein>
<evidence type="ECO:0000313" key="7">
    <source>
        <dbReference type="EMBL" id="RDU64225.1"/>
    </source>
</evidence>
<dbReference type="PANTHER" id="PTHR21600:SF44">
    <property type="entry name" value="RIBOSOMAL LARGE SUBUNIT PSEUDOURIDINE SYNTHASE D"/>
    <property type="match status" value="1"/>
</dbReference>
<dbReference type="Proteomes" id="UP000256379">
    <property type="component" value="Unassembled WGS sequence"/>
</dbReference>
<dbReference type="GO" id="GO:0009982">
    <property type="term" value="F:pseudouridine synthase activity"/>
    <property type="evidence" value="ECO:0007669"/>
    <property type="project" value="InterPro"/>
</dbReference>
<proteinExistence type="inferred from homology"/>
<accession>A0A3D8IGW8</accession>
<dbReference type="Pfam" id="PF00849">
    <property type="entry name" value="PseudoU_synth_2"/>
    <property type="match status" value="1"/>
</dbReference>
<dbReference type="InterPro" id="IPR006145">
    <property type="entry name" value="PsdUridine_synth_RsuA/RluA"/>
</dbReference>
<dbReference type="GO" id="GO:0003723">
    <property type="term" value="F:RNA binding"/>
    <property type="evidence" value="ECO:0007669"/>
    <property type="project" value="InterPro"/>
</dbReference>
<sequence>MGFQNNHHTISAPIKATRFLSQLGYSNAQAQKILDKKRLMQNGKAIQKSSILETGEVNLLEFYPVDLGLKPIYVYDFSLQYDINLDNIAYTSLEHKSFVKQSCGIHAPTPPQDYGKKGQPKDLRFCVMNKPAKILTHPKNLSQSLSLLDNLRFSFGAESNPCHRLDYETSGLVICSIDKESEIFLKNLFLSRKIKKSYLAVVQGSIANPLLIESEIIFPQDFGNLCIQGQAKHIHITSLQTDEIIPTISHIQSLHIPANKAYSVLMPLKNLSSQKELSQFLQQNSIKKIFQPHFNSKNYCYSYIKHIQTIRKKILYYSNIKEQKVINKYTKNKRNSLQIAKTIEFLKDLRINHDFRISSLDMSFRKYKIPIYNILKTRNTSCFDDSRFPYYNKGCYTSLPLNTFTSFLSYYTQCRQSYSFIVRVLENYLSFVYSLKKKDCYKNPIFYNKTKKKTDKSHTTYSFVKLFPITGRTHQLRIHTACLRHAIVGDTLYGREDYIANFFLDIQSEKYIKKDFLGLYNFLSYNINIVKKSHIIPLSYLFHYQIVVVKRYISFILSDDISPCFASIKNIGKLNLKDFKTNDRERNITQIISKQLDRFRQNSYNFNNILNYFNKKTSKDFSLSSSNFLDSATKLSQIIKTKKSKNIHLQLKHRNLHFYNHKIKKEDNTYTKTLFRDNEFGNFISFLCFLQALPTLQDDIIRFMRVYFCGHDRLLLHSHQIEFLSYHFKTPTK</sequence>
<keyword evidence="8" id="KW-1185">Reference proteome</keyword>
<dbReference type="Gene3D" id="3.30.2350.10">
    <property type="entry name" value="Pseudouridine synthase"/>
    <property type="match status" value="2"/>
</dbReference>
<evidence type="ECO:0000256" key="3">
    <source>
        <dbReference type="ARBA" id="ARBA00023235"/>
    </source>
</evidence>
<evidence type="ECO:0000256" key="5">
    <source>
        <dbReference type="ARBA" id="ARBA00033164"/>
    </source>
</evidence>
<dbReference type="RefSeq" id="WP_115543450.1">
    <property type="nucleotide sequence ID" value="NZ_NXLQ01000019.1"/>
</dbReference>
<name>A0A3D8IGW8_9HELI</name>
<organism evidence="7 8">
    <name type="scientific">Helicobacter didelphidarum</name>
    <dbReference type="NCBI Taxonomy" id="2040648"/>
    <lineage>
        <taxon>Bacteria</taxon>
        <taxon>Pseudomonadati</taxon>
        <taxon>Campylobacterota</taxon>
        <taxon>Epsilonproteobacteria</taxon>
        <taxon>Campylobacterales</taxon>
        <taxon>Helicobacteraceae</taxon>
        <taxon>Helicobacter</taxon>
    </lineage>
</organism>
<dbReference type="OrthoDB" id="128480at2"/>
<dbReference type="EMBL" id="NXLQ01000019">
    <property type="protein sequence ID" value="RDU64225.1"/>
    <property type="molecule type" value="Genomic_DNA"/>
</dbReference>
<comment type="catalytic activity">
    <reaction evidence="1">
        <text>a uridine in RNA = a pseudouridine in RNA</text>
        <dbReference type="Rhea" id="RHEA:48348"/>
        <dbReference type="Rhea" id="RHEA-COMP:12068"/>
        <dbReference type="Rhea" id="RHEA-COMP:12069"/>
        <dbReference type="ChEBI" id="CHEBI:65314"/>
        <dbReference type="ChEBI" id="CHEBI:65315"/>
    </reaction>
</comment>
<evidence type="ECO:0000256" key="2">
    <source>
        <dbReference type="ARBA" id="ARBA00010876"/>
    </source>
</evidence>
<dbReference type="AlphaFoldDB" id="A0A3D8IGW8"/>
<dbReference type="InterPro" id="IPR050188">
    <property type="entry name" value="RluA_PseudoU_synthase"/>
</dbReference>
<reference evidence="7 8" key="1">
    <citation type="submission" date="2018-04" db="EMBL/GenBank/DDBJ databases">
        <title>Novel Campyloabacter and Helicobacter Species and Strains.</title>
        <authorList>
            <person name="Mannion A.J."/>
            <person name="Shen Z."/>
            <person name="Fox J.G."/>
        </authorList>
    </citation>
    <scope>NUCLEOTIDE SEQUENCE [LARGE SCALE GENOMIC DNA]</scope>
    <source>
        <strain evidence="7 8">MIT 17-337</strain>
    </source>
</reference>
<dbReference type="SUPFAM" id="SSF55120">
    <property type="entry name" value="Pseudouridine synthase"/>
    <property type="match status" value="2"/>
</dbReference>
<evidence type="ECO:0000313" key="8">
    <source>
        <dbReference type="Proteomes" id="UP000256379"/>
    </source>
</evidence>
<dbReference type="InterPro" id="IPR020103">
    <property type="entry name" value="PsdUridine_synth_cat_dom_sf"/>
</dbReference>
<evidence type="ECO:0000259" key="6">
    <source>
        <dbReference type="Pfam" id="PF00849"/>
    </source>
</evidence>
<feature type="domain" description="Pseudouridine synthase RsuA/RluA-like" evidence="6">
    <location>
        <begin position="125"/>
        <end position="217"/>
    </location>
</feature>
<comment type="caution">
    <text evidence="7">The sequence shown here is derived from an EMBL/GenBank/DDBJ whole genome shotgun (WGS) entry which is preliminary data.</text>
</comment>
<dbReference type="GO" id="GO:0000455">
    <property type="term" value="P:enzyme-directed rRNA pseudouridine synthesis"/>
    <property type="evidence" value="ECO:0007669"/>
    <property type="project" value="TreeGrafter"/>
</dbReference>
<keyword evidence="3" id="KW-0413">Isomerase</keyword>
<dbReference type="InterPro" id="IPR006224">
    <property type="entry name" value="PsdUridine_synth_RluA-like_CS"/>
</dbReference>
<gene>
    <name evidence="7" type="ORF">CQA53_07825</name>
</gene>
<comment type="similarity">
    <text evidence="2">Belongs to the pseudouridine synthase RluA family.</text>
</comment>
<dbReference type="PANTHER" id="PTHR21600">
    <property type="entry name" value="MITOCHONDRIAL RNA PSEUDOURIDINE SYNTHASE"/>
    <property type="match status" value="1"/>
</dbReference>
<dbReference type="PROSITE" id="PS01129">
    <property type="entry name" value="PSI_RLU"/>
    <property type="match status" value="1"/>
</dbReference>
<dbReference type="GO" id="GO:0140098">
    <property type="term" value="F:catalytic activity, acting on RNA"/>
    <property type="evidence" value="ECO:0007669"/>
    <property type="project" value="UniProtKB-ARBA"/>
</dbReference>
<evidence type="ECO:0000256" key="1">
    <source>
        <dbReference type="ARBA" id="ARBA00000073"/>
    </source>
</evidence>
<evidence type="ECO:0000256" key="4">
    <source>
        <dbReference type="ARBA" id="ARBA00031870"/>
    </source>
</evidence>